<sequence>MTTNDVTTTDEARDRRIAERRARLVDTDPQFRDAAPDPDLAERVLASDLPLAQVIEEILSTYADRPALGRRATEVVTGDDGSASVRLRDEFETVSYRDLADRVRAVAAAWHSDGLEAGELVATLGFTSVDYATLDLACIHLGLVTVPLQTSSAPAQLLPILAETTPTVLAVGIDHIDDVVELATTDHRPRRVVLFDHDSRDDAQRRAVEKATAALRDADIAVETIDEVLARGRDLPAAPAFGTDGVDHSEDLANLIYTSGSTGAPKGAMYPVKGVRRLWTTFWFTGDPTLPGITVNYMPMSHVAGRALLAKTLATGGTAYFVAASDLSTLMDDIALVRPTDLMLVPRVCDMIHQRYVSALDRRASDGDASDRLRAEVMQTIRDEVLGGRVLSAMCGTAPLAPEMADFIADCLDVHLIDGYGSTEAGSVLIDGHITRPPVIDYKLVDVPELGYHVDDSPHPRGELLIKSESMFPGYYKRPETTAEVFDADGWYQTGDIMAELGPDHLVYLDRRKNVLKLAQGEFVALSRVEAVFAAAPGVGQIFVYGNSSRSFLLAVVVPTDEAVAAAADEAALHDAIVDALKSSGRDAGLNSYEIPRDVIVEHTPFSRDNGLLSGVGKVLRPKLIEHYGDRLEQMYRDLADGQTEELRRLRREAADRPVVETVGRAAAAVIGGGTSALSADARFSDLGGDSLSALSFSTLLAEIFEVEVPVGLLMGAATDMGAIAAHIEAVRSGDDAVPTFASVHGAGASTVRAADLTLEKFLDADLLETAPTLPAAPESPTTVLLTGANGYLGRFLCLEWLERLDALDGTLVCVVRGRDTADARRRLESVFDSGDATLSARFRELAGRRLEVLAGDIASPRLGLDETTWTRLAQVVDRIVHPAALVNHVLPYDQLFGPNVVGTAEVIRLALTTQRKPVTYLSTVGVAEQGGPDVLDEDLDIRQASSERAVADSYANGYGTSKWAGEVLLREAHDLCELPVAVFRSDMILAHSTFTGQLNVPDVFSRLVLTVLATGLAPASFYRREADGSRSRAHYDGLPADFTARAITQLGVAVSKGFETFNVVNPHDDGISLDTVVDWMQEDGVRITRIDDHETWVDRFETAIRGLPERIRQASVAPLMDAYRAPQEPERGSAIPSTRFVAAVADAGLGDGGEIPHLSHALITKYVSDLRSLGLA</sequence>
<feature type="binding site" evidence="6">
    <location>
        <begin position="508"/>
        <end position="511"/>
    </location>
    <ligand>
        <name>AMP</name>
        <dbReference type="ChEBI" id="CHEBI:456215"/>
    </ligand>
</feature>
<comment type="caution">
    <text evidence="8">The sequence shown here is derived from an EMBL/GenBank/DDBJ whole genome shotgun (WGS) entry which is preliminary data.</text>
</comment>
<keyword evidence="8" id="KW-0436">Ligase</keyword>
<dbReference type="EC" id="1.2.1.-" evidence="6"/>
<dbReference type="RefSeq" id="WP_253652924.1">
    <property type="nucleotide sequence ID" value="NZ_BAAAOE010000004.1"/>
</dbReference>
<dbReference type="InterPro" id="IPR036291">
    <property type="entry name" value="NAD(P)-bd_dom_sf"/>
</dbReference>
<dbReference type="NCBIfam" id="TIGR01746">
    <property type="entry name" value="Thioester-redct"/>
    <property type="match status" value="1"/>
</dbReference>
<evidence type="ECO:0000256" key="1">
    <source>
        <dbReference type="ARBA" id="ARBA00022450"/>
    </source>
</evidence>
<comment type="similarity">
    <text evidence="6">Belongs to the ATP-dependent AMP-binding enzyme family. Carboxylic acid reductase subfamily.</text>
</comment>
<dbReference type="SUPFAM" id="SSF56801">
    <property type="entry name" value="Acetyl-CoA synthetase-like"/>
    <property type="match status" value="1"/>
</dbReference>
<dbReference type="PROSITE" id="PS00455">
    <property type="entry name" value="AMP_BINDING"/>
    <property type="match status" value="1"/>
</dbReference>
<dbReference type="PANTHER" id="PTHR43272">
    <property type="entry name" value="LONG-CHAIN-FATTY-ACID--COA LIGASE"/>
    <property type="match status" value="1"/>
</dbReference>
<dbReference type="PANTHER" id="PTHR43272:SF33">
    <property type="entry name" value="AMP-BINDING DOMAIN-CONTAINING PROTEIN-RELATED"/>
    <property type="match status" value="1"/>
</dbReference>
<dbReference type="InterPro" id="IPR036736">
    <property type="entry name" value="ACP-like_sf"/>
</dbReference>
<dbReference type="Gene3D" id="1.10.1200.10">
    <property type="entry name" value="ACP-like"/>
    <property type="match status" value="1"/>
</dbReference>
<accession>A0ABT1GWJ1</accession>
<keyword evidence="6" id="KW-0521">NADP</keyword>
<evidence type="ECO:0000313" key="8">
    <source>
        <dbReference type="EMBL" id="MCP2159351.1"/>
    </source>
</evidence>
<feature type="binding site" evidence="6">
    <location>
        <position position="496"/>
    </location>
    <ligand>
        <name>AMP</name>
        <dbReference type="ChEBI" id="CHEBI:456215"/>
    </ligand>
</feature>
<dbReference type="Gene3D" id="3.40.50.720">
    <property type="entry name" value="NAD(P)-binding Rossmann-like Domain"/>
    <property type="match status" value="1"/>
</dbReference>
<dbReference type="NCBIfam" id="NF041592">
    <property type="entry name" value="carboxyl_red"/>
    <property type="match status" value="1"/>
</dbReference>
<dbReference type="GO" id="GO:0016874">
    <property type="term" value="F:ligase activity"/>
    <property type="evidence" value="ECO:0007669"/>
    <property type="project" value="UniProtKB-KW"/>
</dbReference>
<dbReference type="InterPro" id="IPR045851">
    <property type="entry name" value="AMP-bd_C_sf"/>
</dbReference>
<dbReference type="InterPro" id="IPR020845">
    <property type="entry name" value="AMP-binding_CS"/>
</dbReference>
<dbReference type="Gene3D" id="3.30.300.30">
    <property type="match status" value="1"/>
</dbReference>
<evidence type="ECO:0000256" key="2">
    <source>
        <dbReference type="ARBA" id="ARBA00022553"/>
    </source>
</evidence>
<dbReference type="Pfam" id="PF07993">
    <property type="entry name" value="NAD_binding_4"/>
    <property type="match status" value="1"/>
</dbReference>
<feature type="binding site" evidence="6">
    <location>
        <position position="923"/>
    </location>
    <ligand>
        <name>NADP(+)</name>
        <dbReference type="ChEBI" id="CHEBI:58349"/>
    </ligand>
</feature>
<dbReference type="InterPro" id="IPR042099">
    <property type="entry name" value="ANL_N_sf"/>
</dbReference>
<keyword evidence="9" id="KW-1185">Reference proteome</keyword>
<comment type="function">
    <text evidence="6">Catalyzes the ATP- and NADPH-dependent reduction of carboxylic acids to the corresponding aldehydes.</text>
</comment>
<feature type="binding site" evidence="6">
    <location>
        <position position="963"/>
    </location>
    <ligand>
        <name>NADP(+)</name>
        <dbReference type="ChEBI" id="CHEBI:58349"/>
    </ligand>
</feature>
<reference evidence="8 9" key="1">
    <citation type="submission" date="2022-06" db="EMBL/GenBank/DDBJ databases">
        <title>Genomic Encyclopedia of Archaeal and Bacterial Type Strains, Phase II (KMG-II): from individual species to whole genera.</title>
        <authorList>
            <person name="Goeker M."/>
        </authorList>
    </citation>
    <scope>NUCLEOTIDE SEQUENCE [LARGE SCALE GENOMIC DNA]</scope>
    <source>
        <strain evidence="8 9">DSM 45037</strain>
    </source>
</reference>
<keyword evidence="1 6" id="KW-0596">Phosphopantetheine</keyword>
<comment type="domain">
    <text evidence="6">The N-terminal domain likely catalyzes substrate activation by formation of an initial acyl-AMP intermediate, the central region contains the phosphopantetheine attachment site, and the C-terminal domain catalyzes the reduction by NADPH of the intermediate thioester formed from the attack of the phosphopantetheine thiol at the carbonyl carbon of acyl-AMP.</text>
</comment>
<feature type="modified residue" description="O-(pantetheine 4'-phosphoryl)serine" evidence="6">
    <location>
        <position position="691"/>
    </location>
</feature>
<gene>
    <name evidence="6" type="primary">car</name>
    <name evidence="8" type="ORF">LX12_000515</name>
</gene>
<evidence type="ECO:0000313" key="9">
    <source>
        <dbReference type="Proteomes" id="UP001205740"/>
    </source>
</evidence>
<dbReference type="Pfam" id="PF00550">
    <property type="entry name" value="PP-binding"/>
    <property type="match status" value="1"/>
</dbReference>
<feature type="binding site" evidence="6">
    <location>
        <begin position="790"/>
        <end position="793"/>
    </location>
    <ligand>
        <name>NADP(+)</name>
        <dbReference type="ChEBI" id="CHEBI:58349"/>
    </ligand>
</feature>
<dbReference type="InterPro" id="IPR020806">
    <property type="entry name" value="PKS_PP-bd"/>
</dbReference>
<feature type="binding site" evidence="6">
    <location>
        <begin position="883"/>
        <end position="885"/>
    </location>
    <ligand>
        <name>NADP(+)</name>
        <dbReference type="ChEBI" id="CHEBI:58349"/>
    </ligand>
</feature>
<evidence type="ECO:0000259" key="7">
    <source>
        <dbReference type="PROSITE" id="PS50075"/>
    </source>
</evidence>
<comment type="caution">
    <text evidence="6">Lacks conserved residue(s) required for the propagation of feature annotation.</text>
</comment>
<evidence type="ECO:0000256" key="4">
    <source>
        <dbReference type="ARBA" id="ARBA00022840"/>
    </source>
</evidence>
<dbReference type="Proteomes" id="UP001205740">
    <property type="component" value="Unassembled WGS sequence"/>
</dbReference>
<dbReference type="CDD" id="cd05235">
    <property type="entry name" value="SDR_e1"/>
    <property type="match status" value="1"/>
</dbReference>
<feature type="binding site" evidence="6">
    <location>
        <position position="817"/>
    </location>
    <ligand>
        <name>NADP(+)</name>
        <dbReference type="ChEBI" id="CHEBI:58349"/>
    </ligand>
</feature>
<dbReference type="InterPro" id="IPR046407">
    <property type="entry name" value="CAR"/>
</dbReference>
<name>A0ABT1GWJ1_9NOCA</name>
<keyword evidence="4 6" id="KW-0067">ATP-binding</keyword>
<feature type="binding site" evidence="6">
    <location>
        <position position="959"/>
    </location>
    <ligand>
        <name>NADP(+)</name>
        <dbReference type="ChEBI" id="CHEBI:58349"/>
    </ligand>
</feature>
<dbReference type="PROSITE" id="PS50075">
    <property type="entry name" value="CARRIER"/>
    <property type="match status" value="1"/>
</dbReference>
<comment type="cofactor">
    <cofactor evidence="6">
        <name>pantetheine 4'-phosphate</name>
        <dbReference type="ChEBI" id="CHEBI:47942"/>
    </cofactor>
    <text evidence="6">Binds 1 phosphopantetheine covalently.</text>
</comment>
<dbReference type="Gene3D" id="3.40.50.12780">
    <property type="entry name" value="N-terminal domain of ligase-like"/>
    <property type="match status" value="1"/>
</dbReference>
<evidence type="ECO:0000256" key="3">
    <source>
        <dbReference type="ARBA" id="ARBA00022741"/>
    </source>
</evidence>
<proteinExistence type="inferred from homology"/>
<dbReference type="SMART" id="SM00823">
    <property type="entry name" value="PKS_PP"/>
    <property type="match status" value="1"/>
</dbReference>
<feature type="binding site" evidence="6">
    <location>
        <position position="986"/>
    </location>
    <ligand>
        <name>NADP(+)</name>
        <dbReference type="ChEBI" id="CHEBI:58349"/>
    </ligand>
</feature>
<feature type="binding site" evidence="6">
    <location>
        <position position="827"/>
    </location>
    <ligand>
        <name>NADP(+)</name>
        <dbReference type="ChEBI" id="CHEBI:58349"/>
    </ligand>
</feature>
<dbReference type="EMBL" id="JAMTCG010000001">
    <property type="protein sequence ID" value="MCP2159351.1"/>
    <property type="molecule type" value="Genomic_DNA"/>
</dbReference>
<dbReference type="Pfam" id="PF00501">
    <property type="entry name" value="AMP-binding"/>
    <property type="match status" value="1"/>
</dbReference>
<dbReference type="HAMAP" id="MF_02247">
    <property type="entry name" value="Carbox_acid_reduct"/>
    <property type="match status" value="1"/>
</dbReference>
<dbReference type="InterPro" id="IPR013120">
    <property type="entry name" value="FAR_NAD-bd"/>
</dbReference>
<keyword evidence="6" id="KW-0560">Oxidoreductase</keyword>
<feature type="binding site" evidence="6">
    <location>
        <position position="397"/>
    </location>
    <ligand>
        <name>AMP</name>
        <dbReference type="ChEBI" id="CHEBI:456215"/>
    </ligand>
</feature>
<feature type="binding site" evidence="6">
    <location>
        <position position="423"/>
    </location>
    <ligand>
        <name>AMP</name>
        <dbReference type="ChEBI" id="CHEBI:456215"/>
    </ligand>
</feature>
<organism evidence="8 9">
    <name type="scientific">Williamsia serinedens</name>
    <dbReference type="NCBI Taxonomy" id="391736"/>
    <lineage>
        <taxon>Bacteria</taxon>
        <taxon>Bacillati</taxon>
        <taxon>Actinomycetota</taxon>
        <taxon>Actinomycetes</taxon>
        <taxon>Mycobacteriales</taxon>
        <taxon>Nocardiaceae</taxon>
        <taxon>Williamsia</taxon>
    </lineage>
</organism>
<keyword evidence="3 6" id="KW-0547">Nucleotide-binding</keyword>
<feature type="binding site" evidence="6">
    <location>
        <position position="302"/>
    </location>
    <ligand>
        <name>AMP</name>
        <dbReference type="ChEBI" id="CHEBI:456215"/>
    </ligand>
</feature>
<evidence type="ECO:0000256" key="6">
    <source>
        <dbReference type="HAMAP-Rule" id="MF_02247"/>
    </source>
</evidence>
<comment type="catalytic activity">
    <reaction evidence="6">
        <text>a carboxylate + ATP + NADPH + H(+) = an aldehyde + AMP + diphosphate + NADP(+)</text>
        <dbReference type="Rhea" id="RHEA:50916"/>
        <dbReference type="ChEBI" id="CHEBI:15378"/>
        <dbReference type="ChEBI" id="CHEBI:17478"/>
        <dbReference type="ChEBI" id="CHEBI:29067"/>
        <dbReference type="ChEBI" id="CHEBI:30616"/>
        <dbReference type="ChEBI" id="CHEBI:33019"/>
        <dbReference type="ChEBI" id="CHEBI:57783"/>
        <dbReference type="ChEBI" id="CHEBI:58349"/>
        <dbReference type="ChEBI" id="CHEBI:456215"/>
    </reaction>
</comment>
<dbReference type="SUPFAM" id="SSF47336">
    <property type="entry name" value="ACP-like"/>
    <property type="match status" value="1"/>
</dbReference>
<dbReference type="SUPFAM" id="SSF51735">
    <property type="entry name" value="NAD(P)-binding Rossmann-fold domains"/>
    <property type="match status" value="1"/>
</dbReference>
<dbReference type="InterPro" id="IPR000873">
    <property type="entry name" value="AMP-dep_synth/lig_dom"/>
</dbReference>
<feature type="binding site" evidence="6">
    <location>
        <position position="517"/>
    </location>
    <ligand>
        <name>AMP</name>
        <dbReference type="ChEBI" id="CHEBI:456215"/>
    </ligand>
</feature>
<feature type="domain" description="Carrier" evidence="7">
    <location>
        <begin position="654"/>
        <end position="732"/>
    </location>
</feature>
<protein>
    <recommendedName>
        <fullName evidence="6">Carboxylic acid reductase</fullName>
        <shortName evidence="6">CAR</shortName>
        <ecNumber evidence="6">1.2.1.-</ecNumber>
    </recommendedName>
    <alternativeName>
        <fullName evidence="6">ATP/NADPH-dependent carboxylic acid reductase</fullName>
    </alternativeName>
</protein>
<feature type="binding site" evidence="6">
    <location>
        <begin position="418"/>
        <end position="419"/>
    </location>
    <ligand>
        <name>AMP</name>
        <dbReference type="ChEBI" id="CHEBI:456215"/>
    </ligand>
</feature>
<dbReference type="InterPro" id="IPR010080">
    <property type="entry name" value="Thioester_reductase-like_dom"/>
</dbReference>
<dbReference type="InterPro" id="IPR009081">
    <property type="entry name" value="PP-bd_ACP"/>
</dbReference>
<feature type="binding site" evidence="6">
    <location>
        <position position="618"/>
    </location>
    <ligand>
        <name>AMP</name>
        <dbReference type="ChEBI" id="CHEBI:456215"/>
    </ligand>
</feature>
<keyword evidence="2 6" id="KW-0597">Phosphoprotein</keyword>
<evidence type="ECO:0000256" key="5">
    <source>
        <dbReference type="ARBA" id="ARBA00024484"/>
    </source>
</evidence>
<comment type="catalytic activity">
    <reaction evidence="5">
        <text>a long-chain fatty acid + ATP + CoA = a long-chain fatty acyl-CoA + AMP + diphosphate</text>
        <dbReference type="Rhea" id="RHEA:15421"/>
        <dbReference type="ChEBI" id="CHEBI:30616"/>
        <dbReference type="ChEBI" id="CHEBI:33019"/>
        <dbReference type="ChEBI" id="CHEBI:57287"/>
        <dbReference type="ChEBI" id="CHEBI:57560"/>
        <dbReference type="ChEBI" id="CHEBI:83139"/>
        <dbReference type="ChEBI" id="CHEBI:456215"/>
        <dbReference type="EC" id="6.2.1.3"/>
    </reaction>
    <physiologicalReaction direction="left-to-right" evidence="5">
        <dbReference type="Rhea" id="RHEA:15422"/>
    </physiologicalReaction>
</comment>